<dbReference type="EMBL" id="JBHTAA010000005">
    <property type="protein sequence ID" value="MFC7203828.1"/>
    <property type="molecule type" value="Genomic_DNA"/>
</dbReference>
<dbReference type="RefSeq" id="WP_390223162.1">
    <property type="nucleotide sequence ID" value="NZ_JBHTAA010000005.1"/>
</dbReference>
<dbReference type="AlphaFoldDB" id="A0ABD5ZG19"/>
<keyword evidence="2" id="KW-1185">Reference proteome</keyword>
<comment type="caution">
    <text evidence="1">The sequence shown here is derived from an EMBL/GenBank/DDBJ whole genome shotgun (WGS) entry which is preliminary data.</text>
</comment>
<protein>
    <submittedName>
        <fullName evidence="1">Uncharacterized protein</fullName>
    </submittedName>
</protein>
<accession>A0ABD5ZG19</accession>
<dbReference type="InterPro" id="IPR055944">
    <property type="entry name" value="DUF7522"/>
</dbReference>
<dbReference type="Pfam" id="PF24366">
    <property type="entry name" value="DUF7522"/>
    <property type="match status" value="1"/>
</dbReference>
<evidence type="ECO:0000313" key="1">
    <source>
        <dbReference type="EMBL" id="MFC7203828.1"/>
    </source>
</evidence>
<evidence type="ECO:0000313" key="2">
    <source>
        <dbReference type="Proteomes" id="UP001596481"/>
    </source>
</evidence>
<sequence>MYDRDSFNVVYLRDDVADEYTEQGFEDAVDDSRMESLMRPVYQNLLSEDHGELVCITKCFTGVTEMNFVVSDGVGTIVSLDSDALLETDGLVAEAQQILLDEQDE</sequence>
<proteinExistence type="predicted"/>
<dbReference type="Proteomes" id="UP001596481">
    <property type="component" value="Unassembled WGS sequence"/>
</dbReference>
<gene>
    <name evidence="1" type="ORF">ACFQJC_09890</name>
</gene>
<reference evidence="1 2" key="1">
    <citation type="journal article" date="2019" name="Int. J. Syst. Evol. Microbiol.">
        <title>The Global Catalogue of Microorganisms (GCM) 10K type strain sequencing project: providing services to taxonomists for standard genome sequencing and annotation.</title>
        <authorList>
            <consortium name="The Broad Institute Genomics Platform"/>
            <consortium name="The Broad Institute Genome Sequencing Center for Infectious Disease"/>
            <person name="Wu L."/>
            <person name="Ma J."/>
        </authorList>
    </citation>
    <scope>NUCLEOTIDE SEQUENCE [LARGE SCALE GENOMIC DNA]</scope>
    <source>
        <strain evidence="1 2">DSM 29988</strain>
    </source>
</reference>
<name>A0ABD5ZG19_9EURY</name>
<organism evidence="1 2">
    <name type="scientific">Haloferax namakaokahaiae</name>
    <dbReference type="NCBI Taxonomy" id="1748331"/>
    <lineage>
        <taxon>Archaea</taxon>
        <taxon>Methanobacteriati</taxon>
        <taxon>Methanobacteriota</taxon>
        <taxon>Stenosarchaea group</taxon>
        <taxon>Halobacteria</taxon>
        <taxon>Halobacteriales</taxon>
        <taxon>Haloferacaceae</taxon>
        <taxon>Haloferax</taxon>
    </lineage>
</organism>